<evidence type="ECO:0000259" key="14">
    <source>
        <dbReference type="Pfam" id="PF01433"/>
    </source>
</evidence>
<comment type="similarity">
    <text evidence="2 13">Belongs to the peptidase M1 family.</text>
</comment>
<dbReference type="EC" id="3.4.11.-" evidence="13"/>
<name>A0A1S4F3F0_AEDAE</name>
<keyword evidence="8 13" id="KW-0482">Metalloprotease</keyword>
<dbReference type="GO" id="GO:0005615">
    <property type="term" value="C:extracellular space"/>
    <property type="evidence" value="ECO:0007669"/>
    <property type="project" value="TreeGrafter"/>
</dbReference>
<accession>A0A1S4F3F0</accession>
<dbReference type="InterPro" id="IPR024571">
    <property type="entry name" value="ERAP1-like_C_dom"/>
</dbReference>
<keyword evidence="5 11" id="KW-0479">Metal-binding</keyword>
<dbReference type="InParanoid" id="A0A1S4F3F0"/>
<keyword evidence="7 11" id="KW-0862">Zinc</keyword>
<feature type="site" description="Transition state stabilizer" evidence="12">
    <location>
        <position position="412"/>
    </location>
</feature>
<evidence type="ECO:0000256" key="13">
    <source>
        <dbReference type="RuleBase" id="RU364040"/>
    </source>
</evidence>
<keyword evidence="18" id="KW-1185">Reference proteome</keyword>
<dbReference type="Proteomes" id="UP000008820">
    <property type="component" value="Chromosome 1"/>
</dbReference>
<keyword evidence="9" id="KW-0449">Lipoprotein</keyword>
<feature type="binding site" evidence="11">
    <location>
        <position position="347"/>
    </location>
    <ligand>
        <name>Zn(2+)</name>
        <dbReference type="ChEBI" id="CHEBI:29105"/>
        <note>catalytic</note>
    </ligand>
</feature>
<evidence type="ECO:0000256" key="4">
    <source>
        <dbReference type="ARBA" id="ARBA00022670"/>
    </source>
</evidence>
<dbReference type="EnsemblMetazoa" id="AAEL003012-RA">
    <property type="protein sequence ID" value="AAEL003012-PA"/>
    <property type="gene ID" value="AAEL003012"/>
</dbReference>
<organism evidence="17 18">
    <name type="scientific">Aedes aegypti</name>
    <name type="common">Yellowfever mosquito</name>
    <name type="synonym">Culex aegypti</name>
    <dbReference type="NCBI Taxonomy" id="7159"/>
    <lineage>
        <taxon>Eukaryota</taxon>
        <taxon>Metazoa</taxon>
        <taxon>Ecdysozoa</taxon>
        <taxon>Arthropoda</taxon>
        <taxon>Hexapoda</taxon>
        <taxon>Insecta</taxon>
        <taxon>Pterygota</taxon>
        <taxon>Neoptera</taxon>
        <taxon>Endopterygota</taxon>
        <taxon>Diptera</taxon>
        <taxon>Nematocera</taxon>
        <taxon>Culicoidea</taxon>
        <taxon>Culicidae</taxon>
        <taxon>Culicinae</taxon>
        <taxon>Aedini</taxon>
        <taxon>Aedes</taxon>
        <taxon>Stegomyia</taxon>
    </lineage>
</organism>
<evidence type="ECO:0000256" key="11">
    <source>
        <dbReference type="PIRSR" id="PIRSR634016-3"/>
    </source>
</evidence>
<evidence type="ECO:0000256" key="12">
    <source>
        <dbReference type="PIRSR" id="PIRSR634016-4"/>
    </source>
</evidence>
<dbReference type="Gene3D" id="1.10.390.10">
    <property type="entry name" value="Neutral Protease Domain 2"/>
    <property type="match status" value="1"/>
</dbReference>
<proteinExistence type="inferred from homology"/>
<dbReference type="GO" id="GO:0006508">
    <property type="term" value="P:proteolysis"/>
    <property type="evidence" value="ECO:0007669"/>
    <property type="project" value="UniProtKB-KW"/>
</dbReference>
<evidence type="ECO:0000256" key="10">
    <source>
        <dbReference type="PIRSR" id="PIRSR634016-1"/>
    </source>
</evidence>
<dbReference type="GO" id="GO:0008270">
    <property type="term" value="F:zinc ion binding"/>
    <property type="evidence" value="ECO:0007669"/>
    <property type="project" value="UniProtKB-UniRule"/>
</dbReference>
<dbReference type="Pfam" id="PF17900">
    <property type="entry name" value="Peptidase_M1_N"/>
    <property type="match status" value="1"/>
</dbReference>
<dbReference type="AlphaFoldDB" id="A0A1S4F3F0"/>
<feature type="binding site" evidence="11">
    <location>
        <position position="324"/>
    </location>
    <ligand>
        <name>Zn(2+)</name>
        <dbReference type="ChEBI" id="CHEBI:29105"/>
        <note>catalytic</note>
    </ligand>
</feature>
<keyword evidence="4 13" id="KW-0645">Protease</keyword>
<gene>
    <name evidence="17" type="primary">5580296</name>
</gene>
<comment type="subcellular location">
    <subcellularLocation>
        <location evidence="1">Cell membrane</location>
        <topology evidence="1">Lipid-anchor</topology>
        <topology evidence="1">GPI-anchor</topology>
    </subcellularLocation>
</comment>
<dbReference type="GO" id="GO:0005886">
    <property type="term" value="C:plasma membrane"/>
    <property type="evidence" value="ECO:0007669"/>
    <property type="project" value="UniProtKB-SubCell"/>
</dbReference>
<sequence length="863" mass="100118">MIYVQALLLLVPFLLNKTVANATKYRLPDSTFPSHYVLRIEMNTDLGSSDNYTGQVTITIVVHYPTDLIVLHAAENLEIKQIILQALESGESVEVRSKERETETQFLKIYTEQMLNQSEQYQLTISFGGHMQRNRTGFFLEEYQKGEFYAVTVFEPIYARKAFPCYDEPMFKATFDVEVECGKDYSVHSNAELMEIQAVDGDRKLVRFERTPPMASYLVAFIISKFDEEVRDFDGLKIGMITPPNDQQEGDFEFAFRATWFSVDGLQNYTGQKYPFSKLDQVGIDYFFGGLENWGLILYITDALVVNSQADDWDKVESVRLIAHEVAHQFFGNLVGLTWWEHLWLKEGFATFMSFKLTREFLPEAWILINHQNFIDRWDALHFDAGPMTYPMSNYVESPEAIGVHYTAEIVYNKAASVIRMMEAALGEEVFKAGVQDYIANDRFGTADPYKLYLSLHRFAEHMLPLEAHVAEIFHSWATQAGHPVVHVEMIGESNYYRLTQRKYCDTWNCNGSRWWIPIFYSSYELGERFAGWFSDATDAITVVMDGDLPLVNNGGYGFYRVSYCQRGWEAIIKNWNRLDGIARAKLIDDAFALFWNHGNTFGPLKAMLQLLRTESDPLPWLAAMGDRTLGKLLHMVKGRSELEPIVQQLARNLTLDMLKLFRNDTRIESRRVRQRALVWDERLKLTNVRVGRTEIRFELCAQIMSPDFMVKLRCNAKFLIEMLQNADLEKCFSEPEDFDEFLDNLLENFECPEVLNVVLAELEMNNPASDQFVESLFDKLYNLQTSIDADQLDGFLKEVIHYIYKPHHQQLYRQFIDRLKVISEDQRSTLHHLLDLQQSRVDDILKELAEIRVSHPMLTNSQ</sequence>
<dbReference type="InterPro" id="IPR014782">
    <property type="entry name" value="Peptidase_M1_dom"/>
</dbReference>
<feature type="domain" description="ERAP1-like C-terminal" evidence="15">
    <location>
        <begin position="551"/>
        <end position="674"/>
    </location>
</feature>
<comment type="cofactor">
    <cofactor evidence="11 13">
        <name>Zn(2+)</name>
        <dbReference type="ChEBI" id="CHEBI:29105"/>
    </cofactor>
    <text evidence="11 13">Binds 1 zinc ion per subunit.</text>
</comment>
<keyword evidence="3" id="KW-0472">Membrane</keyword>
<evidence type="ECO:0000259" key="15">
    <source>
        <dbReference type="Pfam" id="PF11838"/>
    </source>
</evidence>
<dbReference type="Gene3D" id="2.60.40.1910">
    <property type="match status" value="1"/>
</dbReference>
<dbReference type="GO" id="GO:0098552">
    <property type="term" value="C:side of membrane"/>
    <property type="evidence" value="ECO:0007669"/>
    <property type="project" value="UniProtKB-KW"/>
</dbReference>
<dbReference type="OrthoDB" id="7728838at2759"/>
<evidence type="ECO:0000256" key="5">
    <source>
        <dbReference type="ARBA" id="ARBA00022723"/>
    </source>
</evidence>
<dbReference type="InterPro" id="IPR027268">
    <property type="entry name" value="Peptidase_M4/M1_CTD_sf"/>
</dbReference>
<dbReference type="PRINTS" id="PR00756">
    <property type="entry name" value="ALADIPTASE"/>
</dbReference>
<dbReference type="Pfam" id="PF11838">
    <property type="entry name" value="ERAP1_C"/>
    <property type="match status" value="1"/>
</dbReference>
<evidence type="ECO:0000256" key="2">
    <source>
        <dbReference type="ARBA" id="ARBA00010136"/>
    </source>
</evidence>
<evidence type="ECO:0000256" key="6">
    <source>
        <dbReference type="ARBA" id="ARBA00022801"/>
    </source>
</evidence>
<dbReference type="GO" id="GO:0042277">
    <property type="term" value="F:peptide binding"/>
    <property type="evidence" value="ECO:0007669"/>
    <property type="project" value="TreeGrafter"/>
</dbReference>
<dbReference type="GO" id="GO:0043171">
    <property type="term" value="P:peptide catabolic process"/>
    <property type="evidence" value="ECO:0007669"/>
    <property type="project" value="TreeGrafter"/>
</dbReference>
<evidence type="ECO:0000256" key="3">
    <source>
        <dbReference type="ARBA" id="ARBA00022622"/>
    </source>
</evidence>
<dbReference type="SUPFAM" id="SSF63737">
    <property type="entry name" value="Leukotriene A4 hydrolase N-terminal domain"/>
    <property type="match status" value="1"/>
</dbReference>
<evidence type="ECO:0000259" key="16">
    <source>
        <dbReference type="Pfam" id="PF17900"/>
    </source>
</evidence>
<keyword evidence="13" id="KW-0031">Aminopeptidase</keyword>
<evidence type="ECO:0000313" key="18">
    <source>
        <dbReference type="Proteomes" id="UP000008820"/>
    </source>
</evidence>
<keyword evidence="6 13" id="KW-0378">Hydrolase</keyword>
<keyword evidence="3" id="KW-0325">Glycoprotein</keyword>
<dbReference type="VEuPathDB" id="VectorBase:AAEL003012"/>
<dbReference type="InterPro" id="IPR001930">
    <property type="entry name" value="Peptidase_M1"/>
</dbReference>
<dbReference type="PANTHER" id="PTHR11533">
    <property type="entry name" value="PROTEASE M1 ZINC METALLOPROTEASE"/>
    <property type="match status" value="1"/>
</dbReference>
<dbReference type="InterPro" id="IPR045357">
    <property type="entry name" value="Aminopeptidase_N-like_N"/>
</dbReference>
<feature type="binding site" evidence="11">
    <location>
        <position position="328"/>
    </location>
    <ligand>
        <name>Zn(2+)</name>
        <dbReference type="ChEBI" id="CHEBI:29105"/>
        <note>catalytic</note>
    </ligand>
</feature>
<dbReference type="Pfam" id="PF01433">
    <property type="entry name" value="Peptidase_M1"/>
    <property type="match status" value="1"/>
</dbReference>
<evidence type="ECO:0000256" key="9">
    <source>
        <dbReference type="ARBA" id="ARBA00023288"/>
    </source>
</evidence>
<feature type="active site" description="Proton acceptor" evidence="10">
    <location>
        <position position="325"/>
    </location>
</feature>
<keyword evidence="3" id="KW-0336">GPI-anchor</keyword>
<reference evidence="17 18" key="1">
    <citation type="submission" date="2017-06" db="EMBL/GenBank/DDBJ databases">
        <title>Aedes aegypti genome working group (AGWG) sequencing and assembly.</title>
        <authorList>
            <consortium name="Aedes aegypti Genome Working Group (AGWG)"/>
            <person name="Matthews B.J."/>
        </authorList>
    </citation>
    <scope>NUCLEOTIDE SEQUENCE [LARGE SCALE GENOMIC DNA]</scope>
    <source>
        <strain evidence="17 18">LVP_AGWG</strain>
    </source>
</reference>
<evidence type="ECO:0000256" key="7">
    <source>
        <dbReference type="ARBA" id="ARBA00022833"/>
    </source>
</evidence>
<dbReference type="GO" id="GO:0070006">
    <property type="term" value="F:metalloaminopeptidase activity"/>
    <property type="evidence" value="ECO:0007669"/>
    <property type="project" value="TreeGrafter"/>
</dbReference>
<evidence type="ECO:0000313" key="17">
    <source>
        <dbReference type="EnsemblMetazoa" id="AAEL003012-PA"/>
    </source>
</evidence>
<evidence type="ECO:0000256" key="8">
    <source>
        <dbReference type="ARBA" id="ARBA00023049"/>
    </source>
</evidence>
<feature type="domain" description="Peptidase M1 membrane alanine aminopeptidase" evidence="14">
    <location>
        <begin position="264"/>
        <end position="477"/>
    </location>
</feature>
<dbReference type="PANTHER" id="PTHR11533:SF301">
    <property type="entry name" value="AMINOPEPTIDASE"/>
    <property type="match status" value="1"/>
</dbReference>
<evidence type="ECO:0000256" key="1">
    <source>
        <dbReference type="ARBA" id="ARBA00004609"/>
    </source>
</evidence>
<dbReference type="Gene3D" id="2.60.40.1730">
    <property type="entry name" value="tricorn interacting facor f3 domain"/>
    <property type="match status" value="1"/>
</dbReference>
<dbReference type="InterPro" id="IPR050344">
    <property type="entry name" value="Peptidase_M1_aminopeptidases"/>
</dbReference>
<dbReference type="GO" id="GO:0005737">
    <property type="term" value="C:cytoplasm"/>
    <property type="evidence" value="ECO:0007669"/>
    <property type="project" value="TreeGrafter"/>
</dbReference>
<dbReference type="CDD" id="cd09601">
    <property type="entry name" value="M1_APN-Q_like"/>
    <property type="match status" value="1"/>
</dbReference>
<dbReference type="InterPro" id="IPR042097">
    <property type="entry name" value="Aminopeptidase_N-like_N_sf"/>
</dbReference>
<dbReference type="Gene3D" id="1.25.50.20">
    <property type="match status" value="1"/>
</dbReference>
<reference evidence="17" key="2">
    <citation type="submission" date="2020-05" db="UniProtKB">
        <authorList>
            <consortium name="EnsemblMetazoa"/>
        </authorList>
    </citation>
    <scope>IDENTIFICATION</scope>
    <source>
        <strain evidence="17">LVP_AGWG</strain>
    </source>
</reference>
<dbReference type="SUPFAM" id="SSF55486">
    <property type="entry name" value="Metalloproteases ('zincins'), catalytic domain"/>
    <property type="match status" value="1"/>
</dbReference>
<dbReference type="InterPro" id="IPR034016">
    <property type="entry name" value="M1_APN-typ"/>
</dbReference>
<protein>
    <recommendedName>
        <fullName evidence="13">Aminopeptidase</fullName>
        <ecNumber evidence="13">3.4.11.-</ecNumber>
    </recommendedName>
</protein>
<feature type="domain" description="Aminopeptidase N-like N-terminal" evidence="16">
    <location>
        <begin position="33"/>
        <end position="218"/>
    </location>
</feature>